<reference evidence="3 4" key="1">
    <citation type="journal article" date="2014" name="Antonie Van Leeuwenhoek">
        <title>Hyphomonas beringensis sp. nov. and Hyphomonas chukchiensis sp. nov., isolated from surface seawater of the Bering Sea and Chukchi Sea.</title>
        <authorList>
            <person name="Li C."/>
            <person name="Lai Q."/>
            <person name="Li G."/>
            <person name="Dong C."/>
            <person name="Wang J."/>
            <person name="Liao Y."/>
            <person name="Shao Z."/>
        </authorList>
    </citation>
    <scope>NUCLEOTIDE SEQUENCE [LARGE SCALE GENOMIC DNA]</scope>
    <source>
        <strain evidence="3 4">22II1-22F38</strain>
    </source>
</reference>
<name>A0A059E7Q9_9PROT</name>
<evidence type="ECO:0000313" key="5">
    <source>
        <dbReference type="Proteomes" id="UP000259173"/>
    </source>
</evidence>
<dbReference type="eggNOG" id="COG1475">
    <property type="taxonomic scope" value="Bacteria"/>
</dbReference>
<dbReference type="Gene3D" id="1.10.10.2830">
    <property type="match status" value="1"/>
</dbReference>
<dbReference type="EMBL" id="DMBR01000017">
    <property type="protein sequence ID" value="HAE93033.1"/>
    <property type="molecule type" value="Genomic_DNA"/>
</dbReference>
<accession>A0A059E7Q9</accession>
<dbReference type="SUPFAM" id="SSF110849">
    <property type="entry name" value="ParB/Sulfiredoxin"/>
    <property type="match status" value="1"/>
</dbReference>
<dbReference type="GO" id="GO:0007059">
    <property type="term" value="P:chromosome segregation"/>
    <property type="evidence" value="ECO:0007669"/>
    <property type="project" value="TreeGrafter"/>
</dbReference>
<dbReference type="EMBL" id="AWFH01000005">
    <property type="protein sequence ID" value="KCZ63678.1"/>
    <property type="molecule type" value="Genomic_DNA"/>
</dbReference>
<dbReference type="InterPro" id="IPR036086">
    <property type="entry name" value="ParB/Sulfiredoxin_sf"/>
</dbReference>
<dbReference type="Gene3D" id="3.90.1530.30">
    <property type="match status" value="1"/>
</dbReference>
<comment type="caution">
    <text evidence="3">The sequence shown here is derived from an EMBL/GenBank/DDBJ whole genome shotgun (WGS) entry which is preliminary data.</text>
</comment>
<evidence type="ECO:0000313" key="3">
    <source>
        <dbReference type="EMBL" id="KCZ63678.1"/>
    </source>
</evidence>
<dbReference type="SUPFAM" id="SSF109709">
    <property type="entry name" value="KorB DNA-binding domain-like"/>
    <property type="match status" value="1"/>
</dbReference>
<evidence type="ECO:0000259" key="1">
    <source>
        <dbReference type="SMART" id="SM00470"/>
    </source>
</evidence>
<evidence type="ECO:0000313" key="4">
    <source>
        <dbReference type="Proteomes" id="UP000024547"/>
    </source>
</evidence>
<sequence length="590" mass="64934">MQLKHIPITDMKVSRLNMRHGRKAPDISDIYPSIKSRGVLQTMLVRKEGSKYGVVAGRRRFFALKRLAKETGKAQKAPCLVMQSGDDIAALEATLVENTTHLPADEFLQYDVFARLASKGETVTVIAERFGVTELMVRRVLALTALTDDIKALYRAEIIDKRTLYALTLATKEQQEDWLTLLNAEDEYAPRGEQLKDWLTGGGRITTDKALFDLEAYDGTVLTDLFGETAIFGDADLFWTCQNEAIADMAERYRNEGWAETVVLERGAHFLTWEHGKRSRKDGGKVYIETRHDGSVTAHEGYLPSKDIEKIERILGRGGDGENGKPAPKPEMSGPLAEYVALHRHAAVRASLCDAPGVALRLAVAHLVTRSDNWRLDVEQQRTRKEATAESLAASAGEVKFAAHRAKAKALIGQDDQDGSLVAENAFPADPCETFARLLALSDEEVLHVLAVAMGETLQAGSPAVEAAAHVTDTDFAALWSPDEAFFYLLRDKRVINEVVAEIASPSTARSVLTDTGKAQKSVIRNRIAGHGCDPDPDWRPRWMRQSPSSYLDGAPCPPAEAWEAVRGLFEDSEDRASLETPEAKTAIAA</sequence>
<dbReference type="RefSeq" id="WP_035549568.1">
    <property type="nucleotide sequence ID" value="NZ_AWFH01000005.1"/>
</dbReference>
<feature type="domain" description="ParB-like N-terminal" evidence="1">
    <location>
        <begin position="4"/>
        <end position="99"/>
    </location>
</feature>
<gene>
    <name evidence="2" type="ORF">DCG65_00635</name>
    <name evidence="3" type="ORF">HY36_14395</name>
</gene>
<organism evidence="3 4">
    <name type="scientific">Hyphomonas atlantica</name>
    <dbReference type="NCBI Taxonomy" id="1280948"/>
    <lineage>
        <taxon>Bacteria</taxon>
        <taxon>Pseudomonadati</taxon>
        <taxon>Pseudomonadota</taxon>
        <taxon>Alphaproteobacteria</taxon>
        <taxon>Hyphomonadales</taxon>
        <taxon>Hyphomonadaceae</taxon>
        <taxon>Hyphomonas</taxon>
    </lineage>
</organism>
<dbReference type="InterPro" id="IPR003115">
    <property type="entry name" value="ParB_N"/>
</dbReference>
<dbReference type="STRING" id="1280948.HY36_14395"/>
<dbReference type="Proteomes" id="UP000259173">
    <property type="component" value="Unassembled WGS sequence"/>
</dbReference>
<keyword evidence="4" id="KW-1185">Reference proteome</keyword>
<dbReference type="Proteomes" id="UP000024547">
    <property type="component" value="Unassembled WGS sequence"/>
</dbReference>
<reference evidence="2 5" key="2">
    <citation type="journal article" date="2018" name="Nat. Biotechnol.">
        <title>A standardized bacterial taxonomy based on genome phylogeny substantially revises the tree of life.</title>
        <authorList>
            <person name="Parks D.H."/>
            <person name="Chuvochina M."/>
            <person name="Waite D.W."/>
            <person name="Rinke C."/>
            <person name="Skarshewski A."/>
            <person name="Chaumeil P.A."/>
            <person name="Hugenholtz P."/>
        </authorList>
    </citation>
    <scope>NUCLEOTIDE SEQUENCE [LARGE SCALE GENOMIC DNA]</scope>
    <source>
        <strain evidence="2">UBA8557</strain>
    </source>
</reference>
<dbReference type="GO" id="GO:0005694">
    <property type="term" value="C:chromosome"/>
    <property type="evidence" value="ECO:0007669"/>
    <property type="project" value="TreeGrafter"/>
</dbReference>
<dbReference type="Pfam" id="PF02195">
    <property type="entry name" value="ParB_N"/>
    <property type="match status" value="1"/>
</dbReference>
<protein>
    <submittedName>
        <fullName evidence="2">Partitioning protein</fullName>
    </submittedName>
</protein>
<dbReference type="PANTHER" id="PTHR33375:SF7">
    <property type="entry name" value="CHROMOSOME 2-PARTITIONING PROTEIN PARB-RELATED"/>
    <property type="match status" value="1"/>
</dbReference>
<dbReference type="InterPro" id="IPR050336">
    <property type="entry name" value="Chromosome_partition/occlusion"/>
</dbReference>
<evidence type="ECO:0000313" key="2">
    <source>
        <dbReference type="EMBL" id="HAE93033.1"/>
    </source>
</evidence>
<dbReference type="OrthoDB" id="9813122at2"/>
<dbReference type="AlphaFoldDB" id="A0A059E7Q9"/>
<proteinExistence type="predicted"/>
<dbReference type="SMART" id="SM00470">
    <property type="entry name" value="ParB"/>
    <property type="match status" value="1"/>
</dbReference>
<dbReference type="PATRIC" id="fig|1280948.3.peg.1115"/>
<dbReference type="PANTHER" id="PTHR33375">
    <property type="entry name" value="CHROMOSOME-PARTITIONING PROTEIN PARB-RELATED"/>
    <property type="match status" value="1"/>
</dbReference>